<dbReference type="InterPro" id="IPR051607">
    <property type="entry name" value="Metallo-dep_hydrolases"/>
</dbReference>
<dbReference type="SUPFAM" id="SSF51556">
    <property type="entry name" value="Metallo-dependent hydrolases"/>
    <property type="match status" value="1"/>
</dbReference>
<name>A0ABU2N2V7_9PSEU</name>
<dbReference type="EC" id="3.5.4.3" evidence="3 7"/>
<protein>
    <recommendedName>
        <fullName evidence="3 7">Guanine deaminase</fullName>
        <shortName evidence="8">Guanase</shortName>
        <ecNumber evidence="3 7">3.5.4.3</ecNumber>
    </recommendedName>
    <alternativeName>
        <fullName evidence="8">Guanine aminohydrolase</fullName>
    </alternativeName>
</protein>
<dbReference type="PANTHER" id="PTHR11271">
    <property type="entry name" value="GUANINE DEAMINASE"/>
    <property type="match status" value="1"/>
</dbReference>
<comment type="cofactor">
    <cofactor evidence="8">
        <name>Zn(2+)</name>
        <dbReference type="ChEBI" id="CHEBI:29105"/>
    </cofactor>
    <text evidence="8">Binds 1 zinc ion per subunit.</text>
</comment>
<evidence type="ECO:0000259" key="9">
    <source>
        <dbReference type="Pfam" id="PF01979"/>
    </source>
</evidence>
<comment type="pathway">
    <text evidence="1 8">Purine metabolism; guanine degradation; xanthine from guanine: step 1/1.</text>
</comment>
<organism evidence="10 11">
    <name type="scientific">Pseudonocardia charpentierae</name>
    <dbReference type="NCBI Taxonomy" id="3075545"/>
    <lineage>
        <taxon>Bacteria</taxon>
        <taxon>Bacillati</taxon>
        <taxon>Actinomycetota</taxon>
        <taxon>Actinomycetes</taxon>
        <taxon>Pseudonocardiales</taxon>
        <taxon>Pseudonocardiaceae</taxon>
        <taxon>Pseudonocardia</taxon>
    </lineage>
</organism>
<dbReference type="InterPro" id="IPR006680">
    <property type="entry name" value="Amidohydro-rel"/>
</dbReference>
<evidence type="ECO:0000256" key="5">
    <source>
        <dbReference type="ARBA" id="ARBA00022801"/>
    </source>
</evidence>
<dbReference type="EMBL" id="JAVREJ010000001">
    <property type="protein sequence ID" value="MDT0347937.1"/>
    <property type="molecule type" value="Genomic_DNA"/>
</dbReference>
<comment type="similarity">
    <text evidence="2 8">Belongs to the metallo-dependent hydrolases superfamily. ATZ/TRZ family.</text>
</comment>
<dbReference type="InterPro" id="IPR011059">
    <property type="entry name" value="Metal-dep_hydrolase_composite"/>
</dbReference>
<dbReference type="Gene3D" id="3.20.20.140">
    <property type="entry name" value="Metal-dependent hydrolases"/>
    <property type="match status" value="1"/>
</dbReference>
<evidence type="ECO:0000313" key="11">
    <source>
        <dbReference type="Proteomes" id="UP001183202"/>
    </source>
</evidence>
<keyword evidence="5 8" id="KW-0378">Hydrolase</keyword>
<reference evidence="11" key="1">
    <citation type="submission" date="2023-07" db="EMBL/GenBank/DDBJ databases">
        <title>30 novel species of actinomycetes from the DSMZ collection.</title>
        <authorList>
            <person name="Nouioui I."/>
        </authorList>
    </citation>
    <scope>NUCLEOTIDE SEQUENCE [LARGE SCALE GENOMIC DNA]</scope>
    <source>
        <strain evidence="11">DSM 45834</strain>
    </source>
</reference>
<dbReference type="PANTHER" id="PTHR11271:SF6">
    <property type="entry name" value="GUANINE DEAMINASE"/>
    <property type="match status" value="1"/>
</dbReference>
<feature type="domain" description="Amidohydrolase-related" evidence="9">
    <location>
        <begin position="61"/>
        <end position="423"/>
    </location>
</feature>
<dbReference type="Pfam" id="PF01979">
    <property type="entry name" value="Amidohydro_1"/>
    <property type="match status" value="1"/>
</dbReference>
<keyword evidence="6 8" id="KW-0862">Zinc</keyword>
<evidence type="ECO:0000256" key="1">
    <source>
        <dbReference type="ARBA" id="ARBA00004984"/>
    </source>
</evidence>
<proteinExistence type="inferred from homology"/>
<evidence type="ECO:0000313" key="10">
    <source>
        <dbReference type="EMBL" id="MDT0347937.1"/>
    </source>
</evidence>
<dbReference type="InterPro" id="IPR014311">
    <property type="entry name" value="Guanine_deaminase"/>
</dbReference>
<evidence type="ECO:0000256" key="2">
    <source>
        <dbReference type="ARBA" id="ARBA00006745"/>
    </source>
</evidence>
<evidence type="ECO:0000256" key="6">
    <source>
        <dbReference type="ARBA" id="ARBA00022833"/>
    </source>
</evidence>
<comment type="caution">
    <text evidence="10">The sequence shown here is derived from an EMBL/GenBank/DDBJ whole genome shotgun (WGS) entry which is preliminary data.</text>
</comment>
<dbReference type="InterPro" id="IPR032466">
    <property type="entry name" value="Metal_Hydrolase"/>
</dbReference>
<dbReference type="Gene3D" id="2.30.40.10">
    <property type="entry name" value="Urease, subunit C, domain 1"/>
    <property type="match status" value="1"/>
</dbReference>
<gene>
    <name evidence="10" type="primary">guaD</name>
    <name evidence="10" type="ORF">RM445_00170</name>
</gene>
<evidence type="ECO:0000256" key="4">
    <source>
        <dbReference type="ARBA" id="ARBA00022723"/>
    </source>
</evidence>
<dbReference type="NCBIfam" id="TIGR02967">
    <property type="entry name" value="guan_deamin"/>
    <property type="match status" value="1"/>
</dbReference>
<keyword evidence="11" id="KW-1185">Reference proteome</keyword>
<keyword evidence="4 8" id="KW-0479">Metal-binding</keyword>
<evidence type="ECO:0000256" key="7">
    <source>
        <dbReference type="NCBIfam" id="TIGR02967"/>
    </source>
</evidence>
<dbReference type="SUPFAM" id="SSF51338">
    <property type="entry name" value="Composite domain of metallo-dependent hydrolases"/>
    <property type="match status" value="1"/>
</dbReference>
<accession>A0ABU2N2V7</accession>
<evidence type="ECO:0000256" key="3">
    <source>
        <dbReference type="ARBA" id="ARBA00012781"/>
    </source>
</evidence>
<dbReference type="Proteomes" id="UP001183202">
    <property type="component" value="Unassembled WGS sequence"/>
</dbReference>
<comment type="catalytic activity">
    <reaction evidence="8">
        <text>guanine + H2O + H(+) = xanthine + NH4(+)</text>
        <dbReference type="Rhea" id="RHEA:14665"/>
        <dbReference type="ChEBI" id="CHEBI:15377"/>
        <dbReference type="ChEBI" id="CHEBI:15378"/>
        <dbReference type="ChEBI" id="CHEBI:16235"/>
        <dbReference type="ChEBI" id="CHEBI:17712"/>
        <dbReference type="ChEBI" id="CHEBI:28938"/>
        <dbReference type="EC" id="3.5.4.3"/>
    </reaction>
</comment>
<dbReference type="RefSeq" id="WP_311553837.1">
    <property type="nucleotide sequence ID" value="NZ_JAVREJ010000001.1"/>
</dbReference>
<dbReference type="NCBIfam" id="NF006679">
    <property type="entry name" value="PRK09228.1"/>
    <property type="match status" value="1"/>
</dbReference>
<dbReference type="GO" id="GO:0008892">
    <property type="term" value="F:guanine deaminase activity"/>
    <property type="evidence" value="ECO:0007669"/>
    <property type="project" value="UniProtKB-EC"/>
</dbReference>
<evidence type="ECO:0000256" key="8">
    <source>
        <dbReference type="RuleBase" id="RU366009"/>
    </source>
</evidence>
<sequence>MTIYRATVLDTPESPFTGGRLRAEDDCGIAVTAGVVVDRGPFARVRAARPDDEVVDLTGGVLLPGLVDSHVHFPQVRVIGGLGMPLLDWLKDCALPEEARMADTGYAGTVAAEFVDGLVRAGTTTALVFGAHYPAAVDQLFERAAAVGLRVAGGLVVSDRLLRPELLTTPEQAYADAIALAARWHGKDRLRYAVTPRFSLSTSEAMLEACASVLDDVDGALFTSHINENGAEIDTVRGLFPDHRHYADTYHRYGLLSPRSVLAHNVHPDDAELGLLASTGTAVAHCPSSNSALGSGLFPLRRHVERGVRVGLGTDVGAGTSFSLLREGLQAYFVQSLLGADGLPLTPAHLLYLATAAGAEALGLDSVGDLSVGKEFDAVWVRPDDGSTLDVVLTHANDADDALAKVFALGGPADVRGVWVGGDRLR</sequence>
<comment type="function">
    <text evidence="8">Catalyzes the hydrolytic deamination of guanine, producing xanthine and ammonia.</text>
</comment>